<name>A0A5B7FEE3_PORTR</name>
<comment type="caution">
    <text evidence="1">The sequence shown here is derived from an EMBL/GenBank/DDBJ whole genome shotgun (WGS) entry which is preliminary data.</text>
</comment>
<gene>
    <name evidence="1" type="ORF">E2C01_037075</name>
</gene>
<accession>A0A5B7FEE3</accession>
<dbReference type="EMBL" id="VSRR010005829">
    <property type="protein sequence ID" value="MPC43428.1"/>
    <property type="molecule type" value="Genomic_DNA"/>
</dbReference>
<reference evidence="1 2" key="1">
    <citation type="submission" date="2019-05" db="EMBL/GenBank/DDBJ databases">
        <title>Another draft genome of Portunus trituberculatus and its Hox gene families provides insights of decapod evolution.</title>
        <authorList>
            <person name="Jeong J.-H."/>
            <person name="Song I."/>
            <person name="Kim S."/>
            <person name="Choi T."/>
            <person name="Kim D."/>
            <person name="Ryu S."/>
            <person name="Kim W."/>
        </authorList>
    </citation>
    <scope>NUCLEOTIDE SEQUENCE [LARGE SCALE GENOMIC DNA]</scope>
    <source>
        <tissue evidence="1">Muscle</tissue>
    </source>
</reference>
<evidence type="ECO:0000313" key="2">
    <source>
        <dbReference type="Proteomes" id="UP000324222"/>
    </source>
</evidence>
<proteinExistence type="predicted"/>
<keyword evidence="2" id="KW-1185">Reference proteome</keyword>
<dbReference type="Proteomes" id="UP000324222">
    <property type="component" value="Unassembled WGS sequence"/>
</dbReference>
<protein>
    <submittedName>
        <fullName evidence="1">Uncharacterized protein</fullName>
    </submittedName>
</protein>
<sequence>MVMMVVVLNAEVRSRTPFPHKPGNTSTCQEVSHSPSLIYLPIPGRKFLVSSRYTFLQFT</sequence>
<organism evidence="1 2">
    <name type="scientific">Portunus trituberculatus</name>
    <name type="common">Swimming crab</name>
    <name type="synonym">Neptunus trituberculatus</name>
    <dbReference type="NCBI Taxonomy" id="210409"/>
    <lineage>
        <taxon>Eukaryota</taxon>
        <taxon>Metazoa</taxon>
        <taxon>Ecdysozoa</taxon>
        <taxon>Arthropoda</taxon>
        <taxon>Crustacea</taxon>
        <taxon>Multicrustacea</taxon>
        <taxon>Malacostraca</taxon>
        <taxon>Eumalacostraca</taxon>
        <taxon>Eucarida</taxon>
        <taxon>Decapoda</taxon>
        <taxon>Pleocyemata</taxon>
        <taxon>Brachyura</taxon>
        <taxon>Eubrachyura</taxon>
        <taxon>Portunoidea</taxon>
        <taxon>Portunidae</taxon>
        <taxon>Portuninae</taxon>
        <taxon>Portunus</taxon>
    </lineage>
</organism>
<evidence type="ECO:0000313" key="1">
    <source>
        <dbReference type="EMBL" id="MPC43428.1"/>
    </source>
</evidence>
<dbReference type="AlphaFoldDB" id="A0A5B7FEE3"/>